<organism evidence="13 14">
    <name type="scientific">Pragia fontium</name>
    <dbReference type="NCBI Taxonomy" id="82985"/>
    <lineage>
        <taxon>Bacteria</taxon>
        <taxon>Pseudomonadati</taxon>
        <taxon>Pseudomonadota</taxon>
        <taxon>Gammaproteobacteria</taxon>
        <taxon>Enterobacterales</taxon>
        <taxon>Budviciaceae</taxon>
        <taxon>Pragia</taxon>
    </lineage>
</organism>
<evidence type="ECO:0000256" key="8">
    <source>
        <dbReference type="ARBA" id="ARBA00023012"/>
    </source>
</evidence>
<evidence type="ECO:0000313" key="14">
    <source>
        <dbReference type="Proteomes" id="UP001059610"/>
    </source>
</evidence>
<evidence type="ECO:0000256" key="7">
    <source>
        <dbReference type="ARBA" id="ARBA00022989"/>
    </source>
</evidence>
<keyword evidence="10" id="KW-0175">Coiled coil</keyword>
<feature type="domain" description="Histidine kinase" evidence="12">
    <location>
        <begin position="324"/>
        <end position="511"/>
    </location>
</feature>
<evidence type="ECO:0000259" key="12">
    <source>
        <dbReference type="PROSITE" id="PS50109"/>
    </source>
</evidence>
<dbReference type="Pfam" id="PF07730">
    <property type="entry name" value="HisKA_3"/>
    <property type="match status" value="1"/>
</dbReference>
<evidence type="ECO:0000256" key="2">
    <source>
        <dbReference type="ARBA" id="ARBA00022475"/>
    </source>
</evidence>
<dbReference type="InterPro" id="IPR050482">
    <property type="entry name" value="Sensor_HK_TwoCompSys"/>
</dbReference>
<proteinExistence type="predicted"/>
<feature type="transmembrane region" description="Helical" evidence="11">
    <location>
        <begin position="61"/>
        <end position="78"/>
    </location>
</feature>
<keyword evidence="5 11" id="KW-0812">Transmembrane</keyword>
<evidence type="ECO:0000256" key="6">
    <source>
        <dbReference type="ARBA" id="ARBA00022777"/>
    </source>
</evidence>
<dbReference type="CDD" id="cd16917">
    <property type="entry name" value="HATPase_UhpB-NarQ-NarX-like"/>
    <property type="match status" value="1"/>
</dbReference>
<keyword evidence="6 13" id="KW-0418">Kinase</keyword>
<dbReference type="GO" id="GO:0016301">
    <property type="term" value="F:kinase activity"/>
    <property type="evidence" value="ECO:0007669"/>
    <property type="project" value="UniProtKB-KW"/>
</dbReference>
<evidence type="ECO:0000256" key="11">
    <source>
        <dbReference type="SAM" id="Phobius"/>
    </source>
</evidence>
<evidence type="ECO:0000256" key="4">
    <source>
        <dbReference type="ARBA" id="ARBA00022679"/>
    </source>
</evidence>
<dbReference type="InterPro" id="IPR011712">
    <property type="entry name" value="Sig_transdc_His_kin_sub3_dim/P"/>
</dbReference>
<protein>
    <submittedName>
        <fullName evidence="13">Sensor histidine kinase</fullName>
    </submittedName>
</protein>
<dbReference type="Pfam" id="PF02518">
    <property type="entry name" value="HATPase_c"/>
    <property type="match status" value="1"/>
</dbReference>
<dbReference type="EMBL" id="BRLJ01000001">
    <property type="protein sequence ID" value="GKX62074.1"/>
    <property type="molecule type" value="Genomic_DNA"/>
</dbReference>
<dbReference type="Gene3D" id="3.30.565.10">
    <property type="entry name" value="Histidine kinase-like ATPase, C-terminal domain"/>
    <property type="match status" value="1"/>
</dbReference>
<feature type="transmembrane region" description="Helical" evidence="11">
    <location>
        <begin position="187"/>
        <end position="206"/>
    </location>
</feature>
<accession>A0ABQ5LFH1</accession>
<feature type="coiled-coil region" evidence="10">
    <location>
        <begin position="279"/>
        <end position="316"/>
    </location>
</feature>
<keyword evidence="14" id="KW-1185">Reference proteome</keyword>
<sequence>MSRLSILHSTGLNLFVMLSFSLGWIALWGIGYYLNNDTQLAVLMLPQAWALTLLVLIPRRFYPVVLLSCCAIILWLYYERLIDAGVVLLSPWLTLLAAMVTRRFWHYFTLYWQRLLMLLVAVTGSTILHGLLIAPWLAVTPGETLLTTFTGGVLLTPFIYLLYEYLKQQNLQTLLPLEHISPPLKTSLLMWSSLFFAIGISIQLVLTPEIERLLLIFIFLPNVFMAYRFGWQGGVLATMLGSVLLIATRHASGADYNPMELKLFLSIQALLSLGLGIAVSRQQQLVERLERYRHQLERELDTRRQLTEQLVHTEEQVRKDIARELHDEIGQNITAIQIQAAIVNKTTTSATSLQSAQKITDLSQRIHQATRQLLHQLRPPVLDEMSLQDALRHLAQEFSFDERNIHFELDYRIEGIQLNDTVMFTLYRLVQELLNNINKHAQAKTIRIALYQQDQHTTVLEVEDDGIGIPEQVDGGFGLLGIEERVRALGGHWLLSRHRGTHITVNLPTNPTKNDL</sequence>
<dbReference type="InterPro" id="IPR007895">
    <property type="entry name" value="MASE1"/>
</dbReference>
<evidence type="ECO:0000256" key="10">
    <source>
        <dbReference type="SAM" id="Coils"/>
    </source>
</evidence>
<name>A0ABQ5LFH1_9GAMM</name>
<feature type="transmembrane region" description="Helical" evidence="11">
    <location>
        <begin position="12"/>
        <end position="34"/>
    </location>
</feature>
<dbReference type="SUPFAM" id="SSF55874">
    <property type="entry name" value="ATPase domain of HSP90 chaperone/DNA topoisomerase II/histidine kinase"/>
    <property type="match status" value="1"/>
</dbReference>
<comment type="subcellular location">
    <subcellularLocation>
        <location evidence="1">Cell membrane</location>
        <topology evidence="1">Multi-pass membrane protein</topology>
    </subcellularLocation>
</comment>
<feature type="transmembrane region" description="Helical" evidence="11">
    <location>
        <begin position="116"/>
        <end position="139"/>
    </location>
</feature>
<evidence type="ECO:0000256" key="5">
    <source>
        <dbReference type="ARBA" id="ARBA00022692"/>
    </source>
</evidence>
<dbReference type="RefSeq" id="WP_047780641.1">
    <property type="nucleotide sequence ID" value="NZ_BRLJ01000001.1"/>
</dbReference>
<gene>
    <name evidence="13" type="ORF">SOASR032_06430</name>
</gene>
<reference evidence="13" key="1">
    <citation type="submission" date="2022-06" db="EMBL/GenBank/DDBJ databases">
        <title>Draft genome sequences of Pragia fontium str. JCM24417.</title>
        <authorList>
            <person name="Wakabayashi Y."/>
            <person name="Kojima K."/>
        </authorList>
    </citation>
    <scope>NUCLEOTIDE SEQUENCE</scope>
    <source>
        <strain evidence="13">JCM 24417</strain>
    </source>
</reference>
<dbReference type="SMART" id="SM00387">
    <property type="entry name" value="HATPase_c"/>
    <property type="match status" value="1"/>
</dbReference>
<dbReference type="PANTHER" id="PTHR24421:SF58">
    <property type="entry name" value="SIGNAL TRANSDUCTION HISTIDINE-PROTEIN KINASE_PHOSPHATASE UHPB"/>
    <property type="match status" value="1"/>
</dbReference>
<evidence type="ECO:0000256" key="9">
    <source>
        <dbReference type="ARBA" id="ARBA00023136"/>
    </source>
</evidence>
<dbReference type="Proteomes" id="UP001059610">
    <property type="component" value="Unassembled WGS sequence"/>
</dbReference>
<comment type="caution">
    <text evidence="13">The sequence shown here is derived from an EMBL/GenBank/DDBJ whole genome shotgun (WGS) entry which is preliminary data.</text>
</comment>
<feature type="transmembrane region" description="Helical" evidence="11">
    <location>
        <begin position="84"/>
        <end position="104"/>
    </location>
</feature>
<keyword evidence="8" id="KW-0902">Two-component regulatory system</keyword>
<evidence type="ECO:0000256" key="1">
    <source>
        <dbReference type="ARBA" id="ARBA00004651"/>
    </source>
</evidence>
<dbReference type="Gene3D" id="1.20.5.1930">
    <property type="match status" value="1"/>
</dbReference>
<evidence type="ECO:0000313" key="13">
    <source>
        <dbReference type="EMBL" id="GKX62074.1"/>
    </source>
</evidence>
<keyword evidence="3" id="KW-0597">Phosphoprotein</keyword>
<keyword evidence="7 11" id="KW-1133">Transmembrane helix</keyword>
<keyword evidence="4" id="KW-0808">Transferase</keyword>
<evidence type="ECO:0000256" key="3">
    <source>
        <dbReference type="ARBA" id="ARBA00022553"/>
    </source>
</evidence>
<dbReference type="InterPro" id="IPR005467">
    <property type="entry name" value="His_kinase_dom"/>
</dbReference>
<feature type="transmembrane region" description="Helical" evidence="11">
    <location>
        <begin position="145"/>
        <end position="166"/>
    </location>
</feature>
<dbReference type="PANTHER" id="PTHR24421">
    <property type="entry name" value="NITRATE/NITRITE SENSOR PROTEIN NARX-RELATED"/>
    <property type="match status" value="1"/>
</dbReference>
<dbReference type="Pfam" id="PF05231">
    <property type="entry name" value="MASE1"/>
    <property type="match status" value="1"/>
</dbReference>
<dbReference type="InterPro" id="IPR036890">
    <property type="entry name" value="HATPase_C_sf"/>
</dbReference>
<keyword evidence="9 11" id="KW-0472">Membrane</keyword>
<dbReference type="InterPro" id="IPR003594">
    <property type="entry name" value="HATPase_dom"/>
</dbReference>
<keyword evidence="2" id="KW-1003">Cell membrane</keyword>
<dbReference type="PROSITE" id="PS50109">
    <property type="entry name" value="HIS_KIN"/>
    <property type="match status" value="1"/>
</dbReference>